<evidence type="ECO:0000313" key="2">
    <source>
        <dbReference type="Proteomes" id="UP000589351"/>
    </source>
</evidence>
<comment type="caution">
    <text evidence="1">The sequence shown here is derived from an EMBL/GenBank/DDBJ whole genome shotgun (WGS) entry which is preliminary data.</text>
</comment>
<gene>
    <name evidence="1" type="ORF">JEODO184_00989</name>
</gene>
<keyword evidence="2" id="KW-1185">Reference proteome</keyword>
<sequence length="272" mass="31518">MNIYKFRDLILEKLNDNQVTYNHKFDREKEELRVERPDNNKGITIALSKAVNKAKNDIKLVDEIAYYVEETLKRMADDEGIDAAEAVIYPVVRATSFAKESKQGDPFIITPHTNETNIYYAVDFDKSYRLIDQKLLEDMDMTKEDLTVVAHNNLMSLPIDVKMETIQDNDFYFVNHNDGYDSSRILNTDFLNDMFSKMEGEMMVGLPHQDVLIIADCKNNVGYDIMAQMMMQYFAEGLTPITSLSFSYDGNKFQPVFILGKQKNYNKNKDKE</sequence>
<dbReference type="NCBIfam" id="NF010189">
    <property type="entry name" value="PRK13668.1"/>
    <property type="match status" value="1"/>
</dbReference>
<name>A0A6V7RGW8_9STAP</name>
<accession>A0A6V7RGW8</accession>
<proteinExistence type="predicted"/>
<evidence type="ECO:0000313" key="1">
    <source>
        <dbReference type="EMBL" id="CAD2076539.1"/>
    </source>
</evidence>
<dbReference type="EMBL" id="CAJEWD010000007">
    <property type="protein sequence ID" value="CAD2076539.1"/>
    <property type="molecule type" value="Genomic_DNA"/>
</dbReference>
<reference evidence="1 2" key="1">
    <citation type="submission" date="2020-07" db="EMBL/GenBank/DDBJ databases">
        <authorList>
            <person name="Criscuolo A."/>
        </authorList>
    </citation>
    <scope>NUCLEOTIDE SEQUENCE [LARGE SCALE GENOMIC DNA]</scope>
    <source>
        <strain evidence="1">CIP111649</strain>
    </source>
</reference>
<dbReference type="Proteomes" id="UP000589351">
    <property type="component" value="Unassembled WGS sequence"/>
</dbReference>
<dbReference type="Pfam" id="PF07285">
    <property type="entry name" value="DUF1444"/>
    <property type="match status" value="1"/>
</dbReference>
<dbReference type="InterPro" id="IPR010838">
    <property type="entry name" value="DUF1444"/>
</dbReference>
<dbReference type="RefSeq" id="WP_185125522.1">
    <property type="nucleotide sequence ID" value="NZ_CAJEWD010000007.1"/>
</dbReference>
<dbReference type="AlphaFoldDB" id="A0A6V7RGW8"/>
<organism evidence="1 2">
    <name type="scientific">Jeotgalicoccus meleagridis</name>
    <dbReference type="NCBI Taxonomy" id="2759181"/>
    <lineage>
        <taxon>Bacteria</taxon>
        <taxon>Bacillati</taxon>
        <taxon>Bacillota</taxon>
        <taxon>Bacilli</taxon>
        <taxon>Bacillales</taxon>
        <taxon>Staphylococcaceae</taxon>
        <taxon>Jeotgalicoccus</taxon>
    </lineage>
</organism>
<protein>
    <recommendedName>
        <fullName evidence="3">DUF1444 domain-containing protein</fullName>
    </recommendedName>
</protein>
<evidence type="ECO:0008006" key="3">
    <source>
        <dbReference type="Google" id="ProtNLM"/>
    </source>
</evidence>